<gene>
    <name evidence="2" type="ORF">R4Z09_23325</name>
</gene>
<protein>
    <submittedName>
        <fullName evidence="2">DUF2953 domain-containing protein</fullName>
    </submittedName>
</protein>
<feature type="transmembrane region" description="Helical" evidence="1">
    <location>
        <begin position="6"/>
        <end position="26"/>
    </location>
</feature>
<dbReference type="Pfam" id="PF11167">
    <property type="entry name" value="DUF2953"/>
    <property type="match status" value="1"/>
</dbReference>
<proteinExistence type="predicted"/>
<keyword evidence="1" id="KW-0472">Membrane</keyword>
<keyword evidence="3" id="KW-1185">Reference proteome</keyword>
<dbReference type="Proteomes" id="UP001357223">
    <property type="component" value="Chromosome"/>
</dbReference>
<evidence type="ECO:0000256" key="1">
    <source>
        <dbReference type="SAM" id="Phobius"/>
    </source>
</evidence>
<dbReference type="EMBL" id="CP137640">
    <property type="protein sequence ID" value="WVX80186.1"/>
    <property type="molecule type" value="Genomic_DNA"/>
</dbReference>
<organism evidence="2 3">
    <name type="scientific">Niallia oryzisoli</name>
    <dbReference type="NCBI Taxonomy" id="1737571"/>
    <lineage>
        <taxon>Bacteria</taxon>
        <taxon>Bacillati</taxon>
        <taxon>Bacillota</taxon>
        <taxon>Bacilli</taxon>
        <taxon>Bacillales</taxon>
        <taxon>Bacillaceae</taxon>
        <taxon>Niallia</taxon>
    </lineage>
</organism>
<evidence type="ECO:0000313" key="3">
    <source>
        <dbReference type="Proteomes" id="UP001357223"/>
    </source>
</evidence>
<keyword evidence="1" id="KW-1133">Transmembrane helix</keyword>
<evidence type="ECO:0000313" key="2">
    <source>
        <dbReference type="EMBL" id="WVX80186.1"/>
    </source>
</evidence>
<sequence>MNKLKWILVVCLVILLLFVFIIMTKIKVMINYFHARDDDSLKIEFRALFGLIKYKLDIPVIKIDDDSASIVAKGKIESGEKEQTMKKGEQKFTPEDLLESFKDYKLLLLHVVSLHKIIRRFLKKVKITQLEWNTLLGTGDAALTGMLTGAAWTVKGGIIGIISSYFKLHVMPQMTVQPHFQLAVTQTSFKCMLQFRIGYAMVAGIKLLKFWKGGRPQFKTKPLSALSNDKTKPV</sequence>
<name>A0ABZ2C920_9BACI</name>
<dbReference type="InterPro" id="IPR021338">
    <property type="entry name" value="DUF2953"/>
</dbReference>
<dbReference type="RefSeq" id="WP_338449116.1">
    <property type="nucleotide sequence ID" value="NZ_CP137640.1"/>
</dbReference>
<reference evidence="2 3" key="1">
    <citation type="submission" date="2023-10" db="EMBL/GenBank/DDBJ databases">
        <title>Niallia locisalis sp.nov. isolated from a salt pond sample.</title>
        <authorList>
            <person name="Li X.-J."/>
            <person name="Dong L."/>
        </authorList>
    </citation>
    <scope>NUCLEOTIDE SEQUENCE [LARGE SCALE GENOMIC DNA]</scope>
    <source>
        <strain evidence="2 3">DSM 29761</strain>
    </source>
</reference>
<keyword evidence="1" id="KW-0812">Transmembrane</keyword>
<accession>A0ABZ2C920</accession>